<dbReference type="STRING" id="1618333.UR93_C0023G0011"/>
<keyword evidence="7 9" id="KW-0811">Translocation</keyword>
<dbReference type="PANTHER" id="PTHR33910">
    <property type="entry name" value="PROTEIN TRANSLOCASE SUBUNIT SECE"/>
    <property type="match status" value="1"/>
</dbReference>
<reference evidence="10 11" key="1">
    <citation type="journal article" date="2015" name="Nature">
        <title>rRNA introns, odd ribosomes, and small enigmatic genomes across a large radiation of phyla.</title>
        <authorList>
            <person name="Brown C.T."/>
            <person name="Hug L.A."/>
            <person name="Thomas B.C."/>
            <person name="Sharon I."/>
            <person name="Castelle C.J."/>
            <person name="Singh A."/>
            <person name="Wilkins M.J."/>
            <person name="Williams K.H."/>
            <person name="Banfield J.F."/>
        </authorList>
    </citation>
    <scope>NUCLEOTIDE SEQUENCE [LARGE SCALE GENOMIC DNA]</scope>
</reference>
<keyword evidence="5 9" id="KW-0653">Protein transport</keyword>
<comment type="subunit">
    <text evidence="9">Component of the Sec protein translocase complex. Heterotrimer consisting of SecY, SecE and SecG subunits. The heterotrimers can form oligomers, although 1 heterotrimer is thought to be able to translocate proteins. Interacts with the ribosome. Interacts with SecDF, and other proteins may be involved. Interacts with SecA.</text>
</comment>
<evidence type="ECO:0000256" key="3">
    <source>
        <dbReference type="ARBA" id="ARBA00022475"/>
    </source>
</evidence>
<keyword evidence="8 9" id="KW-0472">Membrane</keyword>
<dbReference type="HAMAP" id="MF_00422">
    <property type="entry name" value="SecE"/>
    <property type="match status" value="1"/>
</dbReference>
<dbReference type="PANTHER" id="PTHR33910:SF1">
    <property type="entry name" value="PROTEIN TRANSLOCASE SUBUNIT SECE"/>
    <property type="match status" value="1"/>
</dbReference>
<comment type="function">
    <text evidence="9">Essential subunit of the Sec protein translocation channel SecYEG. Clamps together the 2 halves of SecY. May contact the channel plug during translocation.</text>
</comment>
<keyword evidence="4 9" id="KW-0812">Transmembrane</keyword>
<evidence type="ECO:0000256" key="6">
    <source>
        <dbReference type="ARBA" id="ARBA00022989"/>
    </source>
</evidence>
<keyword evidence="3 9" id="KW-1003">Cell membrane</keyword>
<dbReference type="InterPro" id="IPR038379">
    <property type="entry name" value="SecE_sf"/>
</dbReference>
<dbReference type="GO" id="GO:0006605">
    <property type="term" value="P:protein targeting"/>
    <property type="evidence" value="ECO:0007669"/>
    <property type="project" value="UniProtKB-UniRule"/>
</dbReference>
<evidence type="ECO:0000256" key="2">
    <source>
        <dbReference type="ARBA" id="ARBA00022448"/>
    </source>
</evidence>
<dbReference type="Pfam" id="PF00584">
    <property type="entry name" value="SecE"/>
    <property type="match status" value="1"/>
</dbReference>
<sequence length="66" mass="7191">MKKIFKPIVGYFQSVVSEVKKISFPTKKQVITDSTVVLGVIIVSIILIGLFDGAVSQLIKDLVLKG</sequence>
<dbReference type="InterPro" id="IPR001901">
    <property type="entry name" value="Translocase_SecE/Sec61-g"/>
</dbReference>
<evidence type="ECO:0000256" key="8">
    <source>
        <dbReference type="ARBA" id="ARBA00023136"/>
    </source>
</evidence>
<dbReference type="GO" id="GO:0043952">
    <property type="term" value="P:protein transport by the Sec complex"/>
    <property type="evidence" value="ECO:0007669"/>
    <property type="project" value="UniProtKB-UniRule"/>
</dbReference>
<dbReference type="NCBIfam" id="TIGR00964">
    <property type="entry name" value="secE_bact"/>
    <property type="match status" value="1"/>
</dbReference>
<organism evidence="10 11">
    <name type="scientific">Berkelbacteria bacterium GW2011_GWA2_35_9</name>
    <dbReference type="NCBI Taxonomy" id="1618333"/>
    <lineage>
        <taxon>Bacteria</taxon>
        <taxon>Candidatus Berkelbacteria</taxon>
    </lineage>
</organism>
<keyword evidence="6 9" id="KW-1133">Transmembrane helix</keyword>
<evidence type="ECO:0000256" key="7">
    <source>
        <dbReference type="ARBA" id="ARBA00023010"/>
    </source>
</evidence>
<evidence type="ECO:0000256" key="9">
    <source>
        <dbReference type="HAMAP-Rule" id="MF_00422"/>
    </source>
</evidence>
<protein>
    <recommendedName>
        <fullName evidence="9">Protein translocase subunit SecE</fullName>
    </recommendedName>
</protein>
<dbReference type="GO" id="GO:0008320">
    <property type="term" value="F:protein transmembrane transporter activity"/>
    <property type="evidence" value="ECO:0007669"/>
    <property type="project" value="UniProtKB-UniRule"/>
</dbReference>
<dbReference type="GO" id="GO:0065002">
    <property type="term" value="P:intracellular protein transmembrane transport"/>
    <property type="evidence" value="ECO:0007669"/>
    <property type="project" value="UniProtKB-UniRule"/>
</dbReference>
<evidence type="ECO:0000256" key="4">
    <source>
        <dbReference type="ARBA" id="ARBA00022692"/>
    </source>
</evidence>
<dbReference type="Gene3D" id="1.20.5.1030">
    <property type="entry name" value="Preprotein translocase secy subunit"/>
    <property type="match status" value="1"/>
</dbReference>
<dbReference type="GO" id="GO:0005886">
    <property type="term" value="C:plasma membrane"/>
    <property type="evidence" value="ECO:0007669"/>
    <property type="project" value="UniProtKB-SubCell"/>
</dbReference>
<comment type="subcellular location">
    <subcellularLocation>
        <location evidence="9">Cell membrane</location>
        <topology evidence="9">Single-pass membrane protein</topology>
    </subcellularLocation>
    <subcellularLocation>
        <location evidence="1">Membrane</location>
    </subcellularLocation>
</comment>
<dbReference type="GO" id="GO:0009306">
    <property type="term" value="P:protein secretion"/>
    <property type="evidence" value="ECO:0007669"/>
    <property type="project" value="UniProtKB-UniRule"/>
</dbReference>
<feature type="transmembrane region" description="Helical" evidence="9">
    <location>
        <begin position="30"/>
        <end position="51"/>
    </location>
</feature>
<gene>
    <name evidence="9" type="primary">secE</name>
    <name evidence="10" type="ORF">UR93_C0023G0011</name>
</gene>
<evidence type="ECO:0000256" key="5">
    <source>
        <dbReference type="ARBA" id="ARBA00022927"/>
    </source>
</evidence>
<comment type="caution">
    <text evidence="10">The sequence shown here is derived from an EMBL/GenBank/DDBJ whole genome shotgun (WGS) entry which is preliminary data.</text>
</comment>
<dbReference type="AlphaFoldDB" id="A0A0G0G8K4"/>
<dbReference type="InterPro" id="IPR005807">
    <property type="entry name" value="SecE_bac"/>
</dbReference>
<evidence type="ECO:0000313" key="10">
    <source>
        <dbReference type="EMBL" id="KKP88057.1"/>
    </source>
</evidence>
<name>A0A0G0G8K4_9BACT</name>
<evidence type="ECO:0000313" key="11">
    <source>
        <dbReference type="Proteomes" id="UP000034316"/>
    </source>
</evidence>
<dbReference type="Proteomes" id="UP000034316">
    <property type="component" value="Unassembled WGS sequence"/>
</dbReference>
<comment type="similarity">
    <text evidence="9">Belongs to the SecE/SEC61-gamma family.</text>
</comment>
<dbReference type="EMBL" id="LBRB01000023">
    <property type="protein sequence ID" value="KKP88057.1"/>
    <property type="molecule type" value="Genomic_DNA"/>
</dbReference>
<evidence type="ECO:0000256" key="1">
    <source>
        <dbReference type="ARBA" id="ARBA00004370"/>
    </source>
</evidence>
<keyword evidence="2 9" id="KW-0813">Transport</keyword>
<accession>A0A0G0G8K4</accession>
<proteinExistence type="inferred from homology"/>